<dbReference type="AlphaFoldDB" id="A0A2Z7BD59"/>
<name>A0A2Z7BD59_9LAMI</name>
<evidence type="ECO:0000313" key="1">
    <source>
        <dbReference type="EMBL" id="KZV30009.1"/>
    </source>
</evidence>
<gene>
    <name evidence="1" type="ORF">F511_24393</name>
</gene>
<dbReference type="Proteomes" id="UP000250235">
    <property type="component" value="Unassembled WGS sequence"/>
</dbReference>
<dbReference type="EMBL" id="KV008775">
    <property type="protein sequence ID" value="KZV30009.1"/>
    <property type="molecule type" value="Genomic_DNA"/>
</dbReference>
<sequence>MLDVIVAIGSSSESNLRRKRESARATETNKEQQGFELMSYFLQWERRRISAVRIILRKEDKQLHLSSRWFDKIKFSSWFGAFLELAAGLAMETSKVKTVVRNQAHTVEAGVHLWSLGVLTAAGCGIGSVHEVVRSNLLVDPSEVEEGEM</sequence>
<accession>A0A2Z7BD59</accession>
<reference evidence="1 2" key="1">
    <citation type="journal article" date="2015" name="Proc. Natl. Acad. Sci. U.S.A.">
        <title>The resurrection genome of Boea hygrometrica: A blueprint for survival of dehydration.</title>
        <authorList>
            <person name="Xiao L."/>
            <person name="Yang G."/>
            <person name="Zhang L."/>
            <person name="Yang X."/>
            <person name="Zhao S."/>
            <person name="Ji Z."/>
            <person name="Zhou Q."/>
            <person name="Hu M."/>
            <person name="Wang Y."/>
            <person name="Chen M."/>
            <person name="Xu Y."/>
            <person name="Jin H."/>
            <person name="Xiao X."/>
            <person name="Hu G."/>
            <person name="Bao F."/>
            <person name="Hu Y."/>
            <person name="Wan P."/>
            <person name="Li L."/>
            <person name="Deng X."/>
            <person name="Kuang T."/>
            <person name="Xiang C."/>
            <person name="Zhu J.K."/>
            <person name="Oliver M.J."/>
            <person name="He Y."/>
        </authorList>
    </citation>
    <scope>NUCLEOTIDE SEQUENCE [LARGE SCALE GENOMIC DNA]</scope>
    <source>
        <strain evidence="2">cv. XS01</strain>
    </source>
</reference>
<protein>
    <submittedName>
        <fullName evidence="1">Uncharacterized protein</fullName>
    </submittedName>
</protein>
<organism evidence="1 2">
    <name type="scientific">Dorcoceras hygrometricum</name>
    <dbReference type="NCBI Taxonomy" id="472368"/>
    <lineage>
        <taxon>Eukaryota</taxon>
        <taxon>Viridiplantae</taxon>
        <taxon>Streptophyta</taxon>
        <taxon>Embryophyta</taxon>
        <taxon>Tracheophyta</taxon>
        <taxon>Spermatophyta</taxon>
        <taxon>Magnoliopsida</taxon>
        <taxon>eudicotyledons</taxon>
        <taxon>Gunneridae</taxon>
        <taxon>Pentapetalae</taxon>
        <taxon>asterids</taxon>
        <taxon>lamiids</taxon>
        <taxon>Lamiales</taxon>
        <taxon>Gesneriaceae</taxon>
        <taxon>Didymocarpoideae</taxon>
        <taxon>Trichosporeae</taxon>
        <taxon>Loxocarpinae</taxon>
        <taxon>Dorcoceras</taxon>
    </lineage>
</organism>
<proteinExistence type="predicted"/>
<evidence type="ECO:0000313" key="2">
    <source>
        <dbReference type="Proteomes" id="UP000250235"/>
    </source>
</evidence>
<keyword evidence="2" id="KW-1185">Reference proteome</keyword>